<proteinExistence type="predicted"/>
<accession>A0AAE0WC11</accession>
<protein>
    <submittedName>
        <fullName evidence="1">Uncharacterized protein</fullName>
    </submittedName>
</protein>
<reference evidence="1" key="3">
    <citation type="submission" date="2023-05" db="EMBL/GenBank/DDBJ databases">
        <authorList>
            <person name="Smith C.H."/>
        </authorList>
    </citation>
    <scope>NUCLEOTIDE SEQUENCE</scope>
    <source>
        <strain evidence="1">CHS0354</strain>
        <tissue evidence="1">Mantle</tissue>
    </source>
</reference>
<evidence type="ECO:0000313" key="2">
    <source>
        <dbReference type="Proteomes" id="UP001195483"/>
    </source>
</evidence>
<organism evidence="1 2">
    <name type="scientific">Potamilus streckersoni</name>
    <dbReference type="NCBI Taxonomy" id="2493646"/>
    <lineage>
        <taxon>Eukaryota</taxon>
        <taxon>Metazoa</taxon>
        <taxon>Spiralia</taxon>
        <taxon>Lophotrochozoa</taxon>
        <taxon>Mollusca</taxon>
        <taxon>Bivalvia</taxon>
        <taxon>Autobranchia</taxon>
        <taxon>Heteroconchia</taxon>
        <taxon>Palaeoheterodonta</taxon>
        <taxon>Unionida</taxon>
        <taxon>Unionoidea</taxon>
        <taxon>Unionidae</taxon>
        <taxon>Ambleminae</taxon>
        <taxon>Lampsilini</taxon>
        <taxon>Potamilus</taxon>
    </lineage>
</organism>
<reference evidence="1" key="1">
    <citation type="journal article" date="2021" name="Genome Biol. Evol.">
        <title>A High-Quality Reference Genome for a Parasitic Bivalve with Doubly Uniparental Inheritance (Bivalvia: Unionida).</title>
        <authorList>
            <person name="Smith C.H."/>
        </authorList>
    </citation>
    <scope>NUCLEOTIDE SEQUENCE</scope>
    <source>
        <strain evidence="1">CHS0354</strain>
    </source>
</reference>
<comment type="caution">
    <text evidence="1">The sequence shown here is derived from an EMBL/GenBank/DDBJ whole genome shotgun (WGS) entry which is preliminary data.</text>
</comment>
<name>A0AAE0WC11_9BIVA</name>
<dbReference type="EMBL" id="JAEAOA010002232">
    <property type="protein sequence ID" value="KAK3607845.1"/>
    <property type="molecule type" value="Genomic_DNA"/>
</dbReference>
<dbReference type="AlphaFoldDB" id="A0AAE0WC11"/>
<dbReference type="Proteomes" id="UP001195483">
    <property type="component" value="Unassembled WGS sequence"/>
</dbReference>
<evidence type="ECO:0000313" key="1">
    <source>
        <dbReference type="EMBL" id="KAK3607845.1"/>
    </source>
</evidence>
<gene>
    <name evidence="1" type="ORF">CHS0354_038272</name>
</gene>
<keyword evidence="2" id="KW-1185">Reference proteome</keyword>
<reference evidence="1" key="2">
    <citation type="journal article" date="2021" name="Genome Biol. Evol.">
        <title>Developing a high-quality reference genome for a parasitic bivalve with doubly uniparental inheritance (Bivalvia: Unionida).</title>
        <authorList>
            <person name="Smith C.H."/>
        </authorList>
    </citation>
    <scope>NUCLEOTIDE SEQUENCE</scope>
    <source>
        <strain evidence="1">CHS0354</strain>
        <tissue evidence="1">Mantle</tissue>
    </source>
</reference>
<sequence>MTTNKPAMLRYNYQGNHGNGSHDNKKQSHGYVVQGTESTSTCPVVTVLKIILDNPPTDRIPDAWKICYG</sequence>